<dbReference type="EMBL" id="GDQN01007022">
    <property type="protein sequence ID" value="JAT84032.1"/>
    <property type="molecule type" value="Transcribed_RNA"/>
</dbReference>
<dbReference type="AlphaFoldDB" id="A0A1E1WAL1"/>
<reference evidence="1" key="1">
    <citation type="submission" date="2015-09" db="EMBL/GenBank/DDBJ databases">
        <title>De novo assembly of Pectinophora gossypiella (Pink Bollworm) gut transcriptome.</title>
        <authorList>
            <person name="Tassone E.E."/>
        </authorList>
    </citation>
    <scope>NUCLEOTIDE SEQUENCE</scope>
</reference>
<organism evidence="1">
    <name type="scientific">Pectinophora gossypiella</name>
    <name type="common">Cotton pink bollworm</name>
    <name type="synonym">Depressaria gossypiella</name>
    <dbReference type="NCBI Taxonomy" id="13191"/>
    <lineage>
        <taxon>Eukaryota</taxon>
        <taxon>Metazoa</taxon>
        <taxon>Ecdysozoa</taxon>
        <taxon>Arthropoda</taxon>
        <taxon>Hexapoda</taxon>
        <taxon>Insecta</taxon>
        <taxon>Pterygota</taxon>
        <taxon>Neoptera</taxon>
        <taxon>Endopterygota</taxon>
        <taxon>Lepidoptera</taxon>
        <taxon>Glossata</taxon>
        <taxon>Ditrysia</taxon>
        <taxon>Gelechioidea</taxon>
        <taxon>Gelechiidae</taxon>
        <taxon>Apatetrinae</taxon>
        <taxon>Pectinophora</taxon>
    </lineage>
</organism>
<name>A0A1E1WAL1_PECGO</name>
<proteinExistence type="predicted"/>
<accession>A0A1E1WAL1</accession>
<evidence type="ECO:0000313" key="1">
    <source>
        <dbReference type="EMBL" id="JAT84032.1"/>
    </source>
</evidence>
<feature type="non-terminal residue" evidence="1">
    <location>
        <position position="103"/>
    </location>
</feature>
<feature type="non-terminal residue" evidence="1">
    <location>
        <position position="1"/>
    </location>
</feature>
<gene>
    <name evidence="1" type="ORF">g.14846</name>
</gene>
<sequence>PGLMGLVIHITIHTIEEHNNTKITPATMTSCITEVAAPSKNTEFEFDLEGSNWMTAGAARRPLFRSRCQRADRAVLRRYRVVSQMNAMSKRRQRIFDCSSFVS</sequence>
<protein>
    <submittedName>
        <fullName evidence="1">Uncharacterized protein</fullName>
    </submittedName>
</protein>